<accession>A0A0A8YA26</accession>
<proteinExistence type="predicted"/>
<dbReference type="AlphaFoldDB" id="A0A0A8YA26"/>
<dbReference type="EMBL" id="GBRH01277678">
    <property type="protein sequence ID" value="JAD20217.1"/>
    <property type="molecule type" value="Transcribed_RNA"/>
</dbReference>
<evidence type="ECO:0000313" key="1">
    <source>
        <dbReference type="EMBL" id="JAD20217.1"/>
    </source>
</evidence>
<sequence length="20" mass="2363">MLMAHSVFKVYQLFPPVNLK</sequence>
<reference evidence="1" key="1">
    <citation type="submission" date="2014-09" db="EMBL/GenBank/DDBJ databases">
        <authorList>
            <person name="Magalhaes I.L.F."/>
            <person name="Oliveira U."/>
            <person name="Santos F.R."/>
            <person name="Vidigal T.H.D.A."/>
            <person name="Brescovit A.D."/>
            <person name="Santos A.J."/>
        </authorList>
    </citation>
    <scope>NUCLEOTIDE SEQUENCE</scope>
    <source>
        <tissue evidence="1">Shoot tissue taken approximately 20 cm above the soil surface</tissue>
    </source>
</reference>
<organism evidence="1">
    <name type="scientific">Arundo donax</name>
    <name type="common">Giant reed</name>
    <name type="synonym">Donax arundinaceus</name>
    <dbReference type="NCBI Taxonomy" id="35708"/>
    <lineage>
        <taxon>Eukaryota</taxon>
        <taxon>Viridiplantae</taxon>
        <taxon>Streptophyta</taxon>
        <taxon>Embryophyta</taxon>
        <taxon>Tracheophyta</taxon>
        <taxon>Spermatophyta</taxon>
        <taxon>Magnoliopsida</taxon>
        <taxon>Liliopsida</taxon>
        <taxon>Poales</taxon>
        <taxon>Poaceae</taxon>
        <taxon>PACMAD clade</taxon>
        <taxon>Arundinoideae</taxon>
        <taxon>Arundineae</taxon>
        <taxon>Arundo</taxon>
    </lineage>
</organism>
<protein>
    <submittedName>
        <fullName evidence="1">Uncharacterized protein</fullName>
    </submittedName>
</protein>
<name>A0A0A8YA26_ARUDO</name>
<reference evidence="1" key="2">
    <citation type="journal article" date="2015" name="Data Brief">
        <title>Shoot transcriptome of the giant reed, Arundo donax.</title>
        <authorList>
            <person name="Barrero R.A."/>
            <person name="Guerrero F.D."/>
            <person name="Moolhuijzen P."/>
            <person name="Goolsby J.A."/>
            <person name="Tidwell J."/>
            <person name="Bellgard S.E."/>
            <person name="Bellgard M.I."/>
        </authorList>
    </citation>
    <scope>NUCLEOTIDE SEQUENCE</scope>
    <source>
        <tissue evidence="1">Shoot tissue taken approximately 20 cm above the soil surface</tissue>
    </source>
</reference>